<reference evidence="1 2" key="1">
    <citation type="submission" date="2019-02" db="EMBL/GenBank/DDBJ databases">
        <title>Planctomycetal bacteria perform biofilm scaping via a novel small molecule.</title>
        <authorList>
            <person name="Jeske O."/>
            <person name="Boedeker C."/>
            <person name="Wiegand S."/>
            <person name="Breitling P."/>
            <person name="Kallscheuer N."/>
            <person name="Jogler M."/>
            <person name="Rohde M."/>
            <person name="Petersen J."/>
            <person name="Medema M.H."/>
            <person name="Surup F."/>
            <person name="Jogler C."/>
        </authorList>
    </citation>
    <scope>NUCLEOTIDE SEQUENCE [LARGE SCALE GENOMIC DNA]</scope>
    <source>
        <strain evidence="1 2">Mal15</strain>
    </source>
</reference>
<dbReference type="Gene3D" id="3.30.2310.20">
    <property type="entry name" value="RelE-like"/>
    <property type="match status" value="1"/>
</dbReference>
<accession>A0A5B9MG70</accession>
<proteinExistence type="predicted"/>
<dbReference type="Proteomes" id="UP000321353">
    <property type="component" value="Chromosome"/>
</dbReference>
<keyword evidence="2" id="KW-1185">Reference proteome</keyword>
<protein>
    <recommendedName>
        <fullName evidence="3">Plasmid stabilization system protein</fullName>
    </recommendedName>
</protein>
<sequence length="106" mass="12192">MDVRYAKEVRDDLLSSMAWLDERRDGLGDELETEFFTSVSIVRDRPLSFAADHTGYRACRLRRFTAVLYYRIESDVVVIVGLFVGGRDESRLKDRGEPDDARESPS</sequence>
<dbReference type="AlphaFoldDB" id="A0A5B9MG70"/>
<dbReference type="EMBL" id="CP036264">
    <property type="protein sequence ID" value="QEF98097.1"/>
    <property type="molecule type" value="Genomic_DNA"/>
</dbReference>
<dbReference type="InterPro" id="IPR035093">
    <property type="entry name" value="RelE/ParE_toxin_dom_sf"/>
</dbReference>
<evidence type="ECO:0000313" key="2">
    <source>
        <dbReference type="Proteomes" id="UP000321353"/>
    </source>
</evidence>
<gene>
    <name evidence="1" type="ORF">Mal15_21440</name>
</gene>
<evidence type="ECO:0000313" key="1">
    <source>
        <dbReference type="EMBL" id="QEF98097.1"/>
    </source>
</evidence>
<organism evidence="1 2">
    <name type="scientific">Stieleria maiorica</name>
    <dbReference type="NCBI Taxonomy" id="2795974"/>
    <lineage>
        <taxon>Bacteria</taxon>
        <taxon>Pseudomonadati</taxon>
        <taxon>Planctomycetota</taxon>
        <taxon>Planctomycetia</taxon>
        <taxon>Pirellulales</taxon>
        <taxon>Pirellulaceae</taxon>
        <taxon>Stieleria</taxon>
    </lineage>
</organism>
<name>A0A5B9MG70_9BACT</name>
<dbReference type="KEGG" id="smam:Mal15_21440"/>
<evidence type="ECO:0008006" key="3">
    <source>
        <dbReference type="Google" id="ProtNLM"/>
    </source>
</evidence>